<protein>
    <submittedName>
        <fullName evidence="2">Zinc finger CCCH domain-containing protein</fullName>
    </submittedName>
</protein>
<evidence type="ECO:0000313" key="2">
    <source>
        <dbReference type="EMBL" id="MCI30664.1"/>
    </source>
</evidence>
<dbReference type="AlphaFoldDB" id="A0A392R3I5"/>
<keyword evidence="3" id="KW-1185">Reference proteome</keyword>
<name>A0A392R3I5_9FABA</name>
<dbReference type="EMBL" id="LXQA010181297">
    <property type="protein sequence ID" value="MCI30664.1"/>
    <property type="molecule type" value="Genomic_DNA"/>
</dbReference>
<proteinExistence type="predicted"/>
<organism evidence="2 3">
    <name type="scientific">Trifolium medium</name>
    <dbReference type="NCBI Taxonomy" id="97028"/>
    <lineage>
        <taxon>Eukaryota</taxon>
        <taxon>Viridiplantae</taxon>
        <taxon>Streptophyta</taxon>
        <taxon>Embryophyta</taxon>
        <taxon>Tracheophyta</taxon>
        <taxon>Spermatophyta</taxon>
        <taxon>Magnoliopsida</taxon>
        <taxon>eudicotyledons</taxon>
        <taxon>Gunneridae</taxon>
        <taxon>Pentapetalae</taxon>
        <taxon>rosids</taxon>
        <taxon>fabids</taxon>
        <taxon>Fabales</taxon>
        <taxon>Fabaceae</taxon>
        <taxon>Papilionoideae</taxon>
        <taxon>50 kb inversion clade</taxon>
        <taxon>NPAAA clade</taxon>
        <taxon>Hologalegina</taxon>
        <taxon>IRL clade</taxon>
        <taxon>Trifolieae</taxon>
        <taxon>Trifolium</taxon>
    </lineage>
</organism>
<feature type="region of interest" description="Disordered" evidence="1">
    <location>
        <begin position="57"/>
        <end position="88"/>
    </location>
</feature>
<feature type="non-terminal residue" evidence="2">
    <location>
        <position position="102"/>
    </location>
</feature>
<evidence type="ECO:0000313" key="3">
    <source>
        <dbReference type="Proteomes" id="UP000265520"/>
    </source>
</evidence>
<evidence type="ECO:0000256" key="1">
    <source>
        <dbReference type="SAM" id="MobiDB-lite"/>
    </source>
</evidence>
<dbReference type="Proteomes" id="UP000265520">
    <property type="component" value="Unassembled WGS sequence"/>
</dbReference>
<feature type="region of interest" description="Disordered" evidence="1">
    <location>
        <begin position="1"/>
        <end position="28"/>
    </location>
</feature>
<accession>A0A392R3I5</accession>
<sequence length="102" mass="11201">MELDGKEKNLGPVSSVPENPEVIRPEHDMDENDAMLKASVPSHEELTLKKEEIPVKQEVLTSPKTSENLIPAEDGKNQGSNVDVENSGYLLQRKTFGGCSEP</sequence>
<reference evidence="2 3" key="1">
    <citation type="journal article" date="2018" name="Front. Plant Sci.">
        <title>Red Clover (Trifolium pratense) and Zigzag Clover (T. medium) - A Picture of Genomic Similarities and Differences.</title>
        <authorList>
            <person name="Dluhosova J."/>
            <person name="Istvanek J."/>
            <person name="Nedelnik J."/>
            <person name="Repkova J."/>
        </authorList>
    </citation>
    <scope>NUCLEOTIDE SEQUENCE [LARGE SCALE GENOMIC DNA]</scope>
    <source>
        <strain evidence="3">cv. 10/8</strain>
        <tissue evidence="2">Leaf</tissue>
    </source>
</reference>
<feature type="compositionally biased region" description="Polar residues" evidence="1">
    <location>
        <begin position="59"/>
        <end position="68"/>
    </location>
</feature>
<comment type="caution">
    <text evidence="2">The sequence shown here is derived from an EMBL/GenBank/DDBJ whole genome shotgun (WGS) entry which is preliminary data.</text>
</comment>